<dbReference type="Proteomes" id="UP001595075">
    <property type="component" value="Unassembled WGS sequence"/>
</dbReference>
<evidence type="ECO:0000313" key="2">
    <source>
        <dbReference type="EMBL" id="KAL2073143.1"/>
    </source>
</evidence>
<reference evidence="2 3" key="1">
    <citation type="journal article" date="2024" name="Commun. Biol.">
        <title>Comparative genomic analysis of thermophilic fungi reveals convergent evolutionary adaptations and gene losses.</title>
        <authorList>
            <person name="Steindorff A.S."/>
            <person name="Aguilar-Pontes M.V."/>
            <person name="Robinson A.J."/>
            <person name="Andreopoulos B."/>
            <person name="LaButti K."/>
            <person name="Kuo A."/>
            <person name="Mondo S."/>
            <person name="Riley R."/>
            <person name="Otillar R."/>
            <person name="Haridas S."/>
            <person name="Lipzen A."/>
            <person name="Grimwood J."/>
            <person name="Schmutz J."/>
            <person name="Clum A."/>
            <person name="Reid I.D."/>
            <person name="Moisan M.C."/>
            <person name="Butler G."/>
            <person name="Nguyen T.T.M."/>
            <person name="Dewar K."/>
            <person name="Conant G."/>
            <person name="Drula E."/>
            <person name="Henrissat B."/>
            <person name="Hansel C."/>
            <person name="Singer S."/>
            <person name="Hutchinson M.I."/>
            <person name="de Vries R.P."/>
            <person name="Natvig D.O."/>
            <person name="Powell A.J."/>
            <person name="Tsang A."/>
            <person name="Grigoriev I.V."/>
        </authorList>
    </citation>
    <scope>NUCLEOTIDE SEQUENCE [LARGE SCALE GENOMIC DNA]</scope>
    <source>
        <strain evidence="2 3">CBS 494.80</strain>
    </source>
</reference>
<name>A0ABR4CT39_9HELO</name>
<comment type="caution">
    <text evidence="2">The sequence shown here is derived from an EMBL/GenBank/DDBJ whole genome shotgun (WGS) entry which is preliminary data.</text>
</comment>
<feature type="region of interest" description="Disordered" evidence="1">
    <location>
        <begin position="161"/>
        <end position="184"/>
    </location>
</feature>
<organism evidence="2 3">
    <name type="scientific">Oculimacula yallundae</name>
    <dbReference type="NCBI Taxonomy" id="86028"/>
    <lineage>
        <taxon>Eukaryota</taxon>
        <taxon>Fungi</taxon>
        <taxon>Dikarya</taxon>
        <taxon>Ascomycota</taxon>
        <taxon>Pezizomycotina</taxon>
        <taxon>Leotiomycetes</taxon>
        <taxon>Helotiales</taxon>
        <taxon>Ploettnerulaceae</taxon>
        <taxon>Oculimacula</taxon>
    </lineage>
</organism>
<accession>A0ABR4CT39</accession>
<evidence type="ECO:0000313" key="3">
    <source>
        <dbReference type="Proteomes" id="UP001595075"/>
    </source>
</evidence>
<gene>
    <name evidence="2" type="ORF">VTL71DRAFT_10467</name>
</gene>
<protein>
    <submittedName>
        <fullName evidence="2">Uncharacterized protein</fullName>
    </submittedName>
</protein>
<proteinExistence type="predicted"/>
<sequence>MEWIRRVEKDESACISVVINSRSIMKLKSCIVLMTVKLRMCSGAARMVGIGFVTTIVRPEISKAIMGKNRQRKQRKLYVRQSSKFNYLLRGKSSNSQNQIILLQSAVQDFRPIVHQPIIHPSVLACLPEMELATFDQKPRALHIRQKQKYSFLHSRKSYRRETRPDKRATIGTTIESSPRVERSSRPPLILASFLQPSFHGSNSLSGSKMPPFVLLPIFLSLSHQTPFHICMKKKRLIEDAW</sequence>
<dbReference type="EMBL" id="JAZHXI010000003">
    <property type="protein sequence ID" value="KAL2073143.1"/>
    <property type="molecule type" value="Genomic_DNA"/>
</dbReference>
<evidence type="ECO:0000256" key="1">
    <source>
        <dbReference type="SAM" id="MobiDB-lite"/>
    </source>
</evidence>
<keyword evidence="3" id="KW-1185">Reference proteome</keyword>